<dbReference type="InterPro" id="IPR000222">
    <property type="entry name" value="PP2C_BS"/>
</dbReference>
<dbReference type="OrthoDB" id="10264738at2759"/>
<dbReference type="GO" id="GO:0046872">
    <property type="term" value="F:metal ion binding"/>
    <property type="evidence" value="ECO:0007669"/>
    <property type="project" value="UniProtKB-KW"/>
</dbReference>
<evidence type="ECO:0000256" key="1">
    <source>
        <dbReference type="ARBA" id="ARBA00001936"/>
    </source>
</evidence>
<dbReference type="InterPro" id="IPR015655">
    <property type="entry name" value="PP2C"/>
</dbReference>
<comment type="similarity">
    <text evidence="9">Belongs to the PP2C family.</text>
</comment>
<dbReference type="Proteomes" id="UP000250321">
    <property type="component" value="Unassembled WGS sequence"/>
</dbReference>
<feature type="compositionally biased region" description="Basic and acidic residues" evidence="10">
    <location>
        <begin position="349"/>
        <end position="359"/>
    </location>
</feature>
<evidence type="ECO:0000256" key="2">
    <source>
        <dbReference type="ARBA" id="ARBA00001946"/>
    </source>
</evidence>
<feature type="compositionally biased region" description="Polar residues" evidence="10">
    <location>
        <begin position="291"/>
        <end position="321"/>
    </location>
</feature>
<comment type="cofactor">
    <cofactor evidence="1">
        <name>Mn(2+)</name>
        <dbReference type="ChEBI" id="CHEBI:29035"/>
    </cofactor>
</comment>
<dbReference type="PROSITE" id="PS01032">
    <property type="entry name" value="PPM_1"/>
    <property type="match status" value="1"/>
</dbReference>
<protein>
    <recommendedName>
        <fullName evidence="3">protein-serine/threonine phosphatase</fullName>
        <ecNumber evidence="3">3.1.3.16</ecNumber>
    </recommendedName>
</protein>
<evidence type="ECO:0000256" key="8">
    <source>
        <dbReference type="ARBA" id="ARBA00023211"/>
    </source>
</evidence>
<comment type="cofactor">
    <cofactor evidence="2">
        <name>Mg(2+)</name>
        <dbReference type="ChEBI" id="CHEBI:18420"/>
    </cofactor>
</comment>
<evidence type="ECO:0000256" key="3">
    <source>
        <dbReference type="ARBA" id="ARBA00013081"/>
    </source>
</evidence>
<dbReference type="GO" id="GO:0004722">
    <property type="term" value="F:protein serine/threonine phosphatase activity"/>
    <property type="evidence" value="ECO:0007669"/>
    <property type="project" value="UniProtKB-EC"/>
</dbReference>
<feature type="region of interest" description="Disordered" evidence="10">
    <location>
        <begin position="287"/>
        <end position="424"/>
    </location>
</feature>
<dbReference type="Gene3D" id="3.60.40.10">
    <property type="entry name" value="PPM-type phosphatase domain"/>
    <property type="match status" value="2"/>
</dbReference>
<accession>A0A314XX78</accession>
<comment type="caution">
    <text evidence="12">The sequence shown here is derived from an EMBL/GenBank/DDBJ whole genome shotgun (WGS) entry which is preliminary data.</text>
</comment>
<evidence type="ECO:0000256" key="10">
    <source>
        <dbReference type="SAM" id="MobiDB-lite"/>
    </source>
</evidence>
<keyword evidence="7 9" id="KW-0904">Protein phosphatase</keyword>
<dbReference type="EMBL" id="PJQY01001874">
    <property type="protein sequence ID" value="PQP98682.1"/>
    <property type="molecule type" value="Genomic_DNA"/>
</dbReference>
<dbReference type="EC" id="3.1.3.16" evidence="3"/>
<keyword evidence="4" id="KW-0479">Metal-binding</keyword>
<keyword evidence="13" id="KW-1185">Reference proteome</keyword>
<feature type="domain" description="PPM-type phosphatase" evidence="11">
    <location>
        <begin position="67"/>
        <end position="470"/>
    </location>
</feature>
<gene>
    <name evidence="12" type="ORF">Pyn_14093</name>
</gene>
<feature type="compositionally biased region" description="Low complexity" evidence="10">
    <location>
        <begin position="1"/>
        <end position="14"/>
    </location>
</feature>
<dbReference type="SUPFAM" id="SSF81606">
    <property type="entry name" value="PP2C-like"/>
    <property type="match status" value="1"/>
</dbReference>
<sequence length="478" mass="52552">MASSELTVSHSESSAVTTTVDPITASSSLKRKRPPMIEIPNVLQEIKTEKLRDFTPENDAICFSGIGVGVSASKGKKKFMEDTHKIVSCLQGNNSKKGFFGVYDGHGGKKAADFVADNLHNNILDMMEVHTEIEEAVKAGYLKTDQEFLKQGLGSGTCCVTALIEGQEVVISNLGDCRAVLCRGGVAEALTLDHTAEQEDERKRIENEGGYVEFHRGAWRVHGVLSVSRSIGDAHLKDWVLAEPETKILQLTPDMEFLVLASDGLWGEVGNQEAIDTVTRLCSVQKKLGPSGTQSPGYKKTVNSWKESENDLPSENESPPSKSGRIYLVKRVNMKNESPIKETQSPGYKKTDNSWKDSENDFASENESPPLKSRKISLVKRVNMKNESPIKDPQSPGYKKTVNSWKDSENDFPSENESPPSKSRRISLVKRVNTKIQPASGGLVAACKELVNLALSRGSLDDITVMIIDLNHFRCQLS</sequence>
<evidence type="ECO:0000256" key="5">
    <source>
        <dbReference type="ARBA" id="ARBA00022801"/>
    </source>
</evidence>
<dbReference type="PROSITE" id="PS51746">
    <property type="entry name" value="PPM_2"/>
    <property type="match status" value="1"/>
</dbReference>
<proteinExistence type="inferred from homology"/>
<evidence type="ECO:0000256" key="4">
    <source>
        <dbReference type="ARBA" id="ARBA00022723"/>
    </source>
</evidence>
<evidence type="ECO:0000256" key="6">
    <source>
        <dbReference type="ARBA" id="ARBA00022842"/>
    </source>
</evidence>
<feature type="compositionally biased region" description="Polar residues" evidence="10">
    <location>
        <begin position="15"/>
        <end position="28"/>
    </location>
</feature>
<feature type="compositionally biased region" description="Polar residues" evidence="10">
    <location>
        <begin position="401"/>
        <end position="421"/>
    </location>
</feature>
<dbReference type="STRING" id="2094558.A0A314XX78"/>
<dbReference type="InterPro" id="IPR036457">
    <property type="entry name" value="PPM-type-like_dom_sf"/>
</dbReference>
<dbReference type="InterPro" id="IPR001932">
    <property type="entry name" value="PPM-type_phosphatase-like_dom"/>
</dbReference>
<dbReference type="PANTHER" id="PTHR13832">
    <property type="entry name" value="PROTEIN PHOSPHATASE 2C"/>
    <property type="match status" value="1"/>
</dbReference>
<evidence type="ECO:0000256" key="9">
    <source>
        <dbReference type="RuleBase" id="RU003465"/>
    </source>
</evidence>
<name>A0A314XX78_PRUYE</name>
<dbReference type="PANTHER" id="PTHR13832:SF667">
    <property type="entry name" value="PROTEIN PHOSPHATASE 2C 14-RELATED"/>
    <property type="match status" value="1"/>
</dbReference>
<dbReference type="Pfam" id="PF00481">
    <property type="entry name" value="PP2C"/>
    <property type="match status" value="1"/>
</dbReference>
<dbReference type="AlphaFoldDB" id="A0A314XX78"/>
<dbReference type="CDD" id="cd00143">
    <property type="entry name" value="PP2Cc"/>
    <property type="match status" value="1"/>
</dbReference>
<dbReference type="SMART" id="SM00332">
    <property type="entry name" value="PP2Cc"/>
    <property type="match status" value="1"/>
</dbReference>
<keyword evidence="8" id="KW-0464">Manganese</keyword>
<evidence type="ECO:0000313" key="12">
    <source>
        <dbReference type="EMBL" id="PQP98682.1"/>
    </source>
</evidence>
<keyword evidence="5 9" id="KW-0378">Hydrolase</keyword>
<evidence type="ECO:0000259" key="11">
    <source>
        <dbReference type="PROSITE" id="PS51746"/>
    </source>
</evidence>
<evidence type="ECO:0000256" key="7">
    <source>
        <dbReference type="ARBA" id="ARBA00022912"/>
    </source>
</evidence>
<keyword evidence="6" id="KW-0460">Magnesium</keyword>
<reference evidence="12 13" key="1">
    <citation type="submission" date="2018-02" db="EMBL/GenBank/DDBJ databases">
        <title>Draft genome of wild Prunus yedoensis var. nudiflora.</title>
        <authorList>
            <person name="Baek S."/>
            <person name="Kim J.-H."/>
            <person name="Choi K."/>
            <person name="Kim G.-B."/>
            <person name="Cho A."/>
            <person name="Jang H."/>
            <person name="Shin C.-H."/>
            <person name="Yu H.-J."/>
            <person name="Mun J.-H."/>
        </authorList>
    </citation>
    <scope>NUCLEOTIDE SEQUENCE [LARGE SCALE GENOMIC DNA]</scope>
    <source>
        <strain evidence="13">cv. Jeju island</strain>
        <tissue evidence="12">Leaf</tissue>
    </source>
</reference>
<organism evidence="12 13">
    <name type="scientific">Prunus yedoensis var. nudiflora</name>
    <dbReference type="NCBI Taxonomy" id="2094558"/>
    <lineage>
        <taxon>Eukaryota</taxon>
        <taxon>Viridiplantae</taxon>
        <taxon>Streptophyta</taxon>
        <taxon>Embryophyta</taxon>
        <taxon>Tracheophyta</taxon>
        <taxon>Spermatophyta</taxon>
        <taxon>Magnoliopsida</taxon>
        <taxon>eudicotyledons</taxon>
        <taxon>Gunneridae</taxon>
        <taxon>Pentapetalae</taxon>
        <taxon>rosids</taxon>
        <taxon>fabids</taxon>
        <taxon>Rosales</taxon>
        <taxon>Rosaceae</taxon>
        <taxon>Amygdaloideae</taxon>
        <taxon>Amygdaleae</taxon>
        <taxon>Prunus</taxon>
    </lineage>
</organism>
<feature type="region of interest" description="Disordered" evidence="10">
    <location>
        <begin position="1"/>
        <end position="31"/>
    </location>
</feature>
<evidence type="ECO:0000313" key="13">
    <source>
        <dbReference type="Proteomes" id="UP000250321"/>
    </source>
</evidence>